<dbReference type="InterPro" id="IPR034466">
    <property type="entry name" value="Methyltransferase_Class_B"/>
</dbReference>
<dbReference type="GO" id="GO:0003824">
    <property type="term" value="F:catalytic activity"/>
    <property type="evidence" value="ECO:0007669"/>
    <property type="project" value="InterPro"/>
</dbReference>
<dbReference type="InterPro" id="IPR006158">
    <property type="entry name" value="Cobalamin-bd"/>
</dbReference>
<evidence type="ECO:0000256" key="6">
    <source>
        <dbReference type="ARBA" id="ARBA00023004"/>
    </source>
</evidence>
<dbReference type="InterPro" id="IPR023404">
    <property type="entry name" value="rSAM_horseshoe"/>
</dbReference>
<dbReference type="InterPro" id="IPR007197">
    <property type="entry name" value="rSAM"/>
</dbReference>
<name>A0A2M8KDE2_9BACT</name>
<evidence type="ECO:0000256" key="3">
    <source>
        <dbReference type="ARBA" id="ARBA00022679"/>
    </source>
</evidence>
<dbReference type="InterPro" id="IPR051198">
    <property type="entry name" value="BchE-like"/>
</dbReference>
<keyword evidence="7" id="KW-0411">Iron-sulfur</keyword>
<feature type="domain" description="Radical SAM core" evidence="9">
    <location>
        <begin position="189"/>
        <end position="413"/>
    </location>
</feature>
<dbReference type="AlphaFoldDB" id="A0A2M8KDE2"/>
<dbReference type="Gene3D" id="3.80.30.20">
    <property type="entry name" value="tm_1862 like domain"/>
    <property type="match status" value="1"/>
</dbReference>
<dbReference type="PROSITE" id="PS51918">
    <property type="entry name" value="RADICAL_SAM"/>
    <property type="match status" value="1"/>
</dbReference>
<dbReference type="PANTHER" id="PTHR43409:SF7">
    <property type="entry name" value="BLL1977 PROTEIN"/>
    <property type="match status" value="1"/>
</dbReference>
<dbReference type="InterPro" id="IPR006638">
    <property type="entry name" value="Elp3/MiaA/NifB-like_rSAM"/>
</dbReference>
<keyword evidence="2" id="KW-0489">Methyltransferase</keyword>
<evidence type="ECO:0000256" key="1">
    <source>
        <dbReference type="ARBA" id="ARBA00001966"/>
    </source>
</evidence>
<comment type="caution">
    <text evidence="10">The sequence shown here is derived from an EMBL/GenBank/DDBJ whole genome shotgun (WGS) entry which is preliminary data.</text>
</comment>
<dbReference type="SFLD" id="SFLDS00029">
    <property type="entry name" value="Radical_SAM"/>
    <property type="match status" value="1"/>
</dbReference>
<evidence type="ECO:0000256" key="2">
    <source>
        <dbReference type="ARBA" id="ARBA00022603"/>
    </source>
</evidence>
<gene>
    <name evidence="10" type="ORF">COU81_03555</name>
</gene>
<dbReference type="CDD" id="cd01335">
    <property type="entry name" value="Radical_SAM"/>
    <property type="match status" value="1"/>
</dbReference>
<dbReference type="Gene3D" id="3.40.50.280">
    <property type="entry name" value="Cobalamin-binding domain"/>
    <property type="match status" value="1"/>
</dbReference>
<dbReference type="EMBL" id="PFDW01000072">
    <property type="protein sequence ID" value="PJE57913.1"/>
    <property type="molecule type" value="Genomic_DNA"/>
</dbReference>
<dbReference type="PANTHER" id="PTHR43409">
    <property type="entry name" value="ANAEROBIC MAGNESIUM-PROTOPORPHYRIN IX MONOMETHYL ESTER CYCLASE-RELATED"/>
    <property type="match status" value="1"/>
</dbReference>
<protein>
    <submittedName>
        <fullName evidence="10">Uncharacterized protein</fullName>
    </submittedName>
</protein>
<evidence type="ECO:0000259" key="9">
    <source>
        <dbReference type="PROSITE" id="PS51918"/>
    </source>
</evidence>
<dbReference type="SFLD" id="SFLDG01123">
    <property type="entry name" value="methyltransferase_(Class_B)"/>
    <property type="match status" value="1"/>
</dbReference>
<dbReference type="Pfam" id="PF04055">
    <property type="entry name" value="Radical_SAM"/>
    <property type="match status" value="1"/>
</dbReference>
<dbReference type="GO" id="GO:0031419">
    <property type="term" value="F:cobalamin binding"/>
    <property type="evidence" value="ECO:0007669"/>
    <property type="project" value="InterPro"/>
</dbReference>
<organism evidence="10 11">
    <name type="scientific">Candidatus Portnoybacteria bacterium CG10_big_fil_rev_8_21_14_0_10_36_7</name>
    <dbReference type="NCBI Taxonomy" id="1974812"/>
    <lineage>
        <taxon>Bacteria</taxon>
        <taxon>Candidatus Portnoyibacteriota</taxon>
    </lineage>
</organism>
<feature type="domain" description="B12-binding" evidence="8">
    <location>
        <begin position="13"/>
        <end position="145"/>
    </location>
</feature>
<dbReference type="SUPFAM" id="SSF102114">
    <property type="entry name" value="Radical SAM enzymes"/>
    <property type="match status" value="1"/>
</dbReference>
<dbReference type="Pfam" id="PF02310">
    <property type="entry name" value="B12-binding"/>
    <property type="match status" value="1"/>
</dbReference>
<keyword evidence="4" id="KW-0949">S-adenosyl-L-methionine</keyword>
<evidence type="ECO:0000259" key="8">
    <source>
        <dbReference type="PROSITE" id="PS51332"/>
    </source>
</evidence>
<evidence type="ECO:0000256" key="7">
    <source>
        <dbReference type="ARBA" id="ARBA00023014"/>
    </source>
</evidence>
<dbReference type="CDD" id="cd02068">
    <property type="entry name" value="radical_SAM_B12_BD"/>
    <property type="match status" value="1"/>
</dbReference>
<keyword evidence="5" id="KW-0479">Metal-binding</keyword>
<dbReference type="SFLD" id="SFLDG01082">
    <property type="entry name" value="B12-binding_domain_containing"/>
    <property type="match status" value="1"/>
</dbReference>
<keyword evidence="3" id="KW-0808">Transferase</keyword>
<evidence type="ECO:0000313" key="10">
    <source>
        <dbReference type="EMBL" id="PJE57913.1"/>
    </source>
</evidence>
<dbReference type="SUPFAM" id="SSF52242">
    <property type="entry name" value="Cobalamin (vitamin B12)-binding domain"/>
    <property type="match status" value="1"/>
</dbReference>
<comment type="cofactor">
    <cofactor evidence="1">
        <name>[4Fe-4S] cluster</name>
        <dbReference type="ChEBI" id="CHEBI:49883"/>
    </cofactor>
</comment>
<sequence>MSFKNKNVVLIEPSTGEKAITSFKYPPMGLLALGTYLSKQGYNINLIDASIDNLSTSEIVKKVIENKSQIVGISSMSVSISQAFKIAEGLKKNNPNITIIIGGIHPTVATEHALSCKAIDIAVIGEGEITATMLLEALDKGQDINKIDGLAFRQGEKIVINKRRGLIKDLDSLPMPMYSLLQIDKYKSPYAKRTPFISMVRSRGCPFRCIFCANPIMFGANFRCQSAERTIQEIEQLIKDYDVKEISFKDTELTLDKNLERFCDIMIEKKYDLIWTCNSRANNVSETLYKKMKKAGCCAVTFGVESGNDEILKKLKKNLTLAQIRTAVSTAKKAGLQVVTNFMIGNPHDTKETIEQTINFAIELDTDYAYFGFTTPFPGTELRMEAELNNWILNNSMDAIRYDDCMMNATSIPTDELKTYLDKAYRRFYFRPKYILRRLRKLNKGELKNSIDGAKSILKNTWKQKFSTKTHSKV</sequence>
<dbReference type="InterPro" id="IPR036724">
    <property type="entry name" value="Cobalamin-bd_sf"/>
</dbReference>
<evidence type="ECO:0000256" key="5">
    <source>
        <dbReference type="ARBA" id="ARBA00022723"/>
    </source>
</evidence>
<dbReference type="GO" id="GO:0051539">
    <property type="term" value="F:4 iron, 4 sulfur cluster binding"/>
    <property type="evidence" value="ECO:0007669"/>
    <property type="project" value="UniProtKB-KW"/>
</dbReference>
<dbReference type="GO" id="GO:0046872">
    <property type="term" value="F:metal ion binding"/>
    <property type="evidence" value="ECO:0007669"/>
    <property type="project" value="UniProtKB-KW"/>
</dbReference>
<dbReference type="PROSITE" id="PS51332">
    <property type="entry name" value="B12_BINDING"/>
    <property type="match status" value="1"/>
</dbReference>
<evidence type="ECO:0000313" key="11">
    <source>
        <dbReference type="Proteomes" id="UP000231450"/>
    </source>
</evidence>
<evidence type="ECO:0000256" key="4">
    <source>
        <dbReference type="ARBA" id="ARBA00022691"/>
    </source>
</evidence>
<proteinExistence type="predicted"/>
<reference evidence="11" key="1">
    <citation type="submission" date="2017-09" db="EMBL/GenBank/DDBJ databases">
        <title>Depth-based differentiation of microbial function through sediment-hosted aquifers and enrichment of novel symbionts in the deep terrestrial subsurface.</title>
        <authorList>
            <person name="Probst A.J."/>
            <person name="Ladd B."/>
            <person name="Jarett J.K."/>
            <person name="Geller-Mcgrath D.E."/>
            <person name="Sieber C.M.K."/>
            <person name="Emerson J.B."/>
            <person name="Anantharaman K."/>
            <person name="Thomas B.C."/>
            <person name="Malmstrom R."/>
            <person name="Stieglmeier M."/>
            <person name="Klingl A."/>
            <person name="Woyke T."/>
            <person name="Ryan C.M."/>
            <person name="Banfield J.F."/>
        </authorList>
    </citation>
    <scope>NUCLEOTIDE SEQUENCE [LARGE SCALE GENOMIC DNA]</scope>
</reference>
<accession>A0A2M8KDE2</accession>
<keyword evidence="6" id="KW-0408">Iron</keyword>
<dbReference type="SMART" id="SM00729">
    <property type="entry name" value="Elp3"/>
    <property type="match status" value="1"/>
</dbReference>
<dbReference type="Proteomes" id="UP000231450">
    <property type="component" value="Unassembled WGS sequence"/>
</dbReference>
<dbReference type="InterPro" id="IPR058240">
    <property type="entry name" value="rSAM_sf"/>
</dbReference>